<comment type="pathway">
    <text evidence="1 9">Carbohydrate metabolism; tricarboxylic acid cycle; isocitrate from oxaloacetate: step 1/2.</text>
</comment>
<dbReference type="SUPFAM" id="SSF48256">
    <property type="entry name" value="Citrate synthase"/>
    <property type="match status" value="1"/>
</dbReference>
<keyword evidence="4 7" id="KW-0808">Transferase</keyword>
<dbReference type="InterPro" id="IPR016143">
    <property type="entry name" value="Citrate_synth-like_sm_a-sub"/>
</dbReference>
<evidence type="ECO:0000256" key="4">
    <source>
        <dbReference type="ARBA" id="ARBA00022679"/>
    </source>
</evidence>
<evidence type="ECO:0000256" key="6">
    <source>
        <dbReference type="NCBIfam" id="TIGR01798"/>
    </source>
</evidence>
<keyword evidence="11" id="KW-0012">Acyltransferase</keyword>
<dbReference type="PRINTS" id="PR00143">
    <property type="entry name" value="CITRTSNTHASE"/>
</dbReference>
<dbReference type="Gene3D" id="1.10.580.10">
    <property type="entry name" value="Citrate Synthase, domain 1"/>
    <property type="match status" value="1"/>
</dbReference>
<gene>
    <name evidence="11" type="ORF">EHQ30_10880</name>
</gene>
<dbReference type="CDD" id="cd06114">
    <property type="entry name" value="EcCS_like"/>
    <property type="match status" value="1"/>
</dbReference>
<dbReference type="Pfam" id="PF00285">
    <property type="entry name" value="Citrate_synt"/>
    <property type="match status" value="1"/>
</dbReference>
<dbReference type="PROSITE" id="PS00480">
    <property type="entry name" value="CITRATE_SYNTHASE"/>
    <property type="match status" value="1"/>
</dbReference>
<dbReference type="AlphaFoldDB" id="A0A2M9XZT6"/>
<dbReference type="GO" id="GO:0005737">
    <property type="term" value="C:cytoplasm"/>
    <property type="evidence" value="ECO:0007669"/>
    <property type="project" value="InterPro"/>
</dbReference>
<feature type="active site" evidence="8">
    <location>
        <position position="306"/>
    </location>
</feature>
<dbReference type="FunFam" id="1.10.230.10:FF:000002">
    <property type="entry name" value="Citrate synthase"/>
    <property type="match status" value="1"/>
</dbReference>
<protein>
    <recommendedName>
        <fullName evidence="6 7">Citrate synthase</fullName>
    </recommendedName>
</protein>
<comment type="caution">
    <text evidence="11">The sequence shown here is derived from an EMBL/GenBank/DDBJ whole genome shotgun (WGS) entry which is preliminary data.</text>
</comment>
<reference evidence="11" key="1">
    <citation type="journal article" date="2019" name="PLoS Negl. Trop. Dis.">
        <title>Revisiting the worldwide diversity of Leptospira species in the environment.</title>
        <authorList>
            <person name="Vincent A.T."/>
            <person name="Schiettekatte O."/>
            <person name="Bourhy P."/>
            <person name="Veyrier F.J."/>
            <person name="Picardeau M."/>
        </authorList>
    </citation>
    <scope>NUCLEOTIDE SEQUENCE [LARGE SCALE GENOMIC DNA]</scope>
    <source>
        <strain evidence="11">201800277</strain>
    </source>
</reference>
<dbReference type="RefSeq" id="WP_100791489.1">
    <property type="nucleotide sequence ID" value="NZ_NPDQ01000006.1"/>
</dbReference>
<dbReference type="EMBL" id="RQFP01000001">
    <property type="protein sequence ID" value="TGK97063.1"/>
    <property type="molecule type" value="Genomic_DNA"/>
</dbReference>
<dbReference type="GO" id="GO:0036440">
    <property type="term" value="F:citrate synthase activity"/>
    <property type="evidence" value="ECO:0007669"/>
    <property type="project" value="UniProtKB-EC"/>
</dbReference>
<dbReference type="GO" id="GO:0006099">
    <property type="term" value="P:tricarboxylic acid cycle"/>
    <property type="evidence" value="ECO:0007669"/>
    <property type="project" value="UniProtKB-UniRule"/>
</dbReference>
<feature type="active site" evidence="8">
    <location>
        <position position="363"/>
    </location>
</feature>
<dbReference type="InterPro" id="IPR036969">
    <property type="entry name" value="Citrate_synthase_sf"/>
</dbReference>
<dbReference type="Gene3D" id="2.20.28.60">
    <property type="match status" value="1"/>
</dbReference>
<organism evidence="11 12">
    <name type="scientific">Leptospira brenneri</name>
    <dbReference type="NCBI Taxonomy" id="2023182"/>
    <lineage>
        <taxon>Bacteria</taxon>
        <taxon>Pseudomonadati</taxon>
        <taxon>Spirochaetota</taxon>
        <taxon>Spirochaetia</taxon>
        <taxon>Leptospirales</taxon>
        <taxon>Leptospiraceae</taxon>
        <taxon>Leptospira</taxon>
    </lineage>
</organism>
<accession>A0A2M9XZT6</accession>
<dbReference type="NCBIfam" id="TIGR01798">
    <property type="entry name" value="cit_synth_I"/>
    <property type="match status" value="1"/>
</dbReference>
<dbReference type="InterPro" id="IPR002020">
    <property type="entry name" value="Citrate_synthase"/>
</dbReference>
<dbReference type="NCBIfam" id="NF004126">
    <property type="entry name" value="PRK05614.1"/>
    <property type="match status" value="1"/>
</dbReference>
<evidence type="ECO:0000313" key="11">
    <source>
        <dbReference type="EMBL" id="TGK97063.1"/>
    </source>
</evidence>
<dbReference type="Gene3D" id="1.10.230.10">
    <property type="entry name" value="Cytochrome P450-Terp, domain 2"/>
    <property type="match status" value="1"/>
</dbReference>
<dbReference type="InterPro" id="IPR019810">
    <property type="entry name" value="Citrate_synthase_AS"/>
</dbReference>
<evidence type="ECO:0000256" key="1">
    <source>
        <dbReference type="ARBA" id="ARBA00004751"/>
    </source>
</evidence>
<evidence type="ECO:0000313" key="12">
    <source>
        <dbReference type="Proteomes" id="UP000297891"/>
    </source>
</evidence>
<dbReference type="InterPro" id="IPR010953">
    <property type="entry name" value="Citrate_synthase_typ-I"/>
</dbReference>
<dbReference type="PANTHER" id="PTHR42871:SF1">
    <property type="entry name" value="CITRATE SYNTHASE"/>
    <property type="match status" value="1"/>
</dbReference>
<evidence type="ECO:0000256" key="10">
    <source>
        <dbReference type="RuleBase" id="RU003406"/>
    </source>
</evidence>
<evidence type="ECO:0000256" key="3">
    <source>
        <dbReference type="ARBA" id="ARBA00022532"/>
    </source>
</evidence>
<proteinExistence type="inferred from homology"/>
<dbReference type="UniPathway" id="UPA00223">
    <property type="reaction ID" value="UER00717"/>
</dbReference>
<comment type="similarity">
    <text evidence="2 7 10">Belongs to the citrate synthase family.</text>
</comment>
<evidence type="ECO:0000256" key="2">
    <source>
        <dbReference type="ARBA" id="ARBA00010566"/>
    </source>
</evidence>
<evidence type="ECO:0000256" key="5">
    <source>
        <dbReference type="ARBA" id="ARBA00049288"/>
    </source>
</evidence>
<dbReference type="OrthoDB" id="9800864at2"/>
<keyword evidence="3 9" id="KW-0816">Tricarboxylic acid cycle</keyword>
<evidence type="ECO:0000256" key="7">
    <source>
        <dbReference type="PIRNR" id="PIRNR001369"/>
    </source>
</evidence>
<dbReference type="PANTHER" id="PTHR42871">
    <property type="entry name" value="CITRATE SYNTHASE"/>
    <property type="match status" value="1"/>
</dbReference>
<keyword evidence="12" id="KW-1185">Reference proteome</keyword>
<dbReference type="Proteomes" id="UP000297891">
    <property type="component" value="Unassembled WGS sequence"/>
</dbReference>
<comment type="catalytic activity">
    <reaction evidence="5 9">
        <text>oxaloacetate + acetyl-CoA + H2O = citrate + CoA + H(+)</text>
        <dbReference type="Rhea" id="RHEA:16845"/>
        <dbReference type="ChEBI" id="CHEBI:15377"/>
        <dbReference type="ChEBI" id="CHEBI:15378"/>
        <dbReference type="ChEBI" id="CHEBI:16452"/>
        <dbReference type="ChEBI" id="CHEBI:16947"/>
        <dbReference type="ChEBI" id="CHEBI:57287"/>
        <dbReference type="ChEBI" id="CHEBI:57288"/>
        <dbReference type="EC" id="2.3.3.16"/>
    </reaction>
</comment>
<dbReference type="PIRSF" id="PIRSF001369">
    <property type="entry name" value="Citrate_synth"/>
    <property type="match status" value="1"/>
</dbReference>
<dbReference type="InterPro" id="IPR016142">
    <property type="entry name" value="Citrate_synth-like_lrg_a-sub"/>
</dbReference>
<evidence type="ECO:0000256" key="9">
    <source>
        <dbReference type="RuleBase" id="RU003370"/>
    </source>
</evidence>
<sequence length="429" mass="48136">MSEKAILKVDGKEFELPILVGSENEKAIDITKLRQLSGYVTIDSGYLNTGACTSEITFLDGEQGILRYRGIPIDDLAAKSTFTEVAYLLIYGKLPNETQLKEWNTSITNHTMIHEDLKRLFNGFPKDGHPMAIMSCMMGCLSTYYQDSYDPMNEEHREISIIRLLAKFPTIAAYAYKKSIGQPIIHPLNELDYASNFMNMMFAVPAEDYNIDPEIVSALNLLLILHADHEQNCSTSTVRLVGSSLANLYGAISAGILALWGPRHGGANQEVLEMLEGIKKSGLSVKKIVEQAKDKNSSFRLNGFGHRVYKNFDPRAKIIKVACDKVLNKLGIKDPLLDIAKELEEAALNDPYFVERKLYPNVDFYSGIIYRALGIPTNMFTVMFAMGRLPGWIAQWKEMIEDPSLKIGRPRQIYTGPQEISYEAAKKQA</sequence>
<name>A0A2M9XZT6_9LEPT</name>
<evidence type="ECO:0000256" key="8">
    <source>
        <dbReference type="PIRSR" id="PIRSR001369-1"/>
    </source>
</evidence>
<dbReference type="InterPro" id="IPR024176">
    <property type="entry name" value="Citrate_synthase_bac-typ"/>
</dbReference>